<dbReference type="RefSeq" id="WP_251628794.1">
    <property type="nucleotide sequence ID" value="NZ_JBBMFN010000032.1"/>
</dbReference>
<evidence type="ECO:0000313" key="1">
    <source>
        <dbReference type="EMBL" id="MEQ2466681.1"/>
    </source>
</evidence>
<evidence type="ECO:0000313" key="2">
    <source>
        <dbReference type="Proteomes" id="UP001465426"/>
    </source>
</evidence>
<name>A0ABV1F006_9BACI</name>
<keyword evidence="2" id="KW-1185">Reference proteome</keyword>
<dbReference type="EMBL" id="JBBMFN010000032">
    <property type="protein sequence ID" value="MEQ2466681.1"/>
    <property type="molecule type" value="Genomic_DNA"/>
</dbReference>
<reference evidence="1 2" key="1">
    <citation type="submission" date="2024-03" db="EMBL/GenBank/DDBJ databases">
        <title>Human intestinal bacterial collection.</title>
        <authorList>
            <person name="Pauvert C."/>
            <person name="Hitch T.C.A."/>
            <person name="Clavel T."/>
        </authorList>
    </citation>
    <scope>NUCLEOTIDE SEQUENCE [LARGE SCALE GENOMIC DNA]</scope>
    <source>
        <strain evidence="1 2">CLA-SR-H024</strain>
    </source>
</reference>
<proteinExistence type="predicted"/>
<gene>
    <name evidence="1" type="ORF">WMO63_13535</name>
</gene>
<sequence length="109" mass="12793">MVLKNSEIIEMYGSYVDDFEISPFESVYMLHIRSGLEKVIDELTNDERIQLICSDLKLVENAKRMSKHLEEAYDFSLSNEPLTEWWWHLDQVSKGKITFEMAAMVKGQE</sequence>
<dbReference type="Proteomes" id="UP001465426">
    <property type="component" value="Unassembled WGS sequence"/>
</dbReference>
<protein>
    <submittedName>
        <fullName evidence="1">Uncharacterized protein</fullName>
    </submittedName>
</protein>
<accession>A0ABV1F006</accession>
<organism evidence="1 2">
    <name type="scientific">Niallia hominis</name>
    <dbReference type="NCBI Taxonomy" id="3133173"/>
    <lineage>
        <taxon>Bacteria</taxon>
        <taxon>Bacillati</taxon>
        <taxon>Bacillota</taxon>
        <taxon>Bacilli</taxon>
        <taxon>Bacillales</taxon>
        <taxon>Bacillaceae</taxon>
        <taxon>Niallia</taxon>
    </lineage>
</organism>
<comment type="caution">
    <text evidence="1">The sequence shown here is derived from an EMBL/GenBank/DDBJ whole genome shotgun (WGS) entry which is preliminary data.</text>
</comment>